<dbReference type="SUPFAM" id="SSF51445">
    <property type="entry name" value="(Trans)glycosidases"/>
    <property type="match status" value="1"/>
</dbReference>
<keyword evidence="8" id="KW-1185">Reference proteome</keyword>
<dbReference type="SMART" id="SM00642">
    <property type="entry name" value="Aamy"/>
    <property type="match status" value="1"/>
</dbReference>
<dbReference type="InterPro" id="IPR045857">
    <property type="entry name" value="O16G_dom_2"/>
</dbReference>
<dbReference type="EMBL" id="JAGDEL010000023">
    <property type="protein sequence ID" value="MBO1514426.1"/>
    <property type="molecule type" value="Genomic_DNA"/>
</dbReference>
<organism evidence="7 8">
    <name type="scientific">Metabacillus bambusae</name>
    <dbReference type="NCBI Taxonomy" id="2795218"/>
    <lineage>
        <taxon>Bacteria</taxon>
        <taxon>Bacillati</taxon>
        <taxon>Bacillota</taxon>
        <taxon>Bacilli</taxon>
        <taxon>Bacillales</taxon>
        <taxon>Bacillaceae</taxon>
        <taxon>Metabacillus</taxon>
    </lineage>
</organism>
<protein>
    <recommendedName>
        <fullName evidence="5">oligo-1,6-glucosidase</fullName>
        <ecNumber evidence="5">3.2.1.10</ecNumber>
    </recommendedName>
</protein>
<dbReference type="Gene3D" id="3.20.20.80">
    <property type="entry name" value="Glycosidases"/>
    <property type="match status" value="1"/>
</dbReference>
<evidence type="ECO:0000313" key="8">
    <source>
        <dbReference type="Proteomes" id="UP000663981"/>
    </source>
</evidence>
<dbReference type="InterPro" id="IPR013780">
    <property type="entry name" value="Glyco_hydro_b"/>
</dbReference>
<dbReference type="Proteomes" id="UP000663981">
    <property type="component" value="Unassembled WGS sequence"/>
</dbReference>
<keyword evidence="3" id="KW-0326">Glycosidase</keyword>
<evidence type="ECO:0000313" key="7">
    <source>
        <dbReference type="EMBL" id="MBO1514426.1"/>
    </source>
</evidence>
<dbReference type="Pfam" id="PF16657">
    <property type="entry name" value="Malt_amylase_C"/>
    <property type="match status" value="1"/>
</dbReference>
<evidence type="ECO:0000259" key="6">
    <source>
        <dbReference type="SMART" id="SM00642"/>
    </source>
</evidence>
<dbReference type="RefSeq" id="WP_207981344.1">
    <property type="nucleotide sequence ID" value="NZ_JAGDEL010000023.1"/>
</dbReference>
<comment type="similarity">
    <text evidence="1">Belongs to the glycosyl hydrolase 13 family.</text>
</comment>
<dbReference type="InterPro" id="IPR032091">
    <property type="entry name" value="Malt_amylase-like_C"/>
</dbReference>
<evidence type="ECO:0000256" key="3">
    <source>
        <dbReference type="ARBA" id="ARBA00023295"/>
    </source>
</evidence>
<evidence type="ECO:0000256" key="1">
    <source>
        <dbReference type="ARBA" id="ARBA00008061"/>
    </source>
</evidence>
<accession>A0ABS3N806</accession>
<comment type="caution">
    <text evidence="7">The sequence shown here is derived from an EMBL/GenBank/DDBJ whole genome shotgun (WGS) entry which is preliminary data.</text>
</comment>
<dbReference type="PANTHER" id="PTHR10357">
    <property type="entry name" value="ALPHA-AMYLASE FAMILY MEMBER"/>
    <property type="match status" value="1"/>
</dbReference>
<name>A0ABS3N806_9BACI</name>
<dbReference type="InterPro" id="IPR017853">
    <property type="entry name" value="GH"/>
</dbReference>
<keyword evidence="2" id="KW-0378">Hydrolase</keyword>
<dbReference type="PANTHER" id="PTHR10357:SF184">
    <property type="entry name" value="OLIGO-1,6-GLUCOSIDASE 1"/>
    <property type="match status" value="1"/>
</dbReference>
<dbReference type="EC" id="3.2.1.10" evidence="5"/>
<evidence type="ECO:0000256" key="2">
    <source>
        <dbReference type="ARBA" id="ARBA00022801"/>
    </source>
</evidence>
<gene>
    <name evidence="7" type="ORF">I7822_22630</name>
</gene>
<dbReference type="NCBIfam" id="NF008183">
    <property type="entry name" value="PRK10933.1"/>
    <property type="match status" value="1"/>
</dbReference>
<dbReference type="InterPro" id="IPR006047">
    <property type="entry name" value="GH13_cat_dom"/>
</dbReference>
<dbReference type="CDD" id="cd11333">
    <property type="entry name" value="AmyAc_SI_OligoGlu_DGase"/>
    <property type="match status" value="1"/>
</dbReference>
<dbReference type="Pfam" id="PF00128">
    <property type="entry name" value="Alpha-amylase"/>
    <property type="match status" value="1"/>
</dbReference>
<dbReference type="Gene3D" id="3.90.400.10">
    <property type="entry name" value="Oligo-1,6-glucosidase, Domain 2"/>
    <property type="match status" value="1"/>
</dbReference>
<dbReference type="SUPFAM" id="SSF51011">
    <property type="entry name" value="Glycosyl hydrolase domain"/>
    <property type="match status" value="1"/>
</dbReference>
<proteinExistence type="inferred from homology"/>
<evidence type="ECO:0000256" key="4">
    <source>
        <dbReference type="ARBA" id="ARBA00036217"/>
    </source>
</evidence>
<comment type="catalytic activity">
    <reaction evidence="4">
        <text>Hydrolysis of (1-&gt;6)-alpha-D-glucosidic linkages in some oligosaccharides produced from starch and glycogen by alpha-amylase, and in isomaltose.</text>
        <dbReference type="EC" id="3.2.1.10"/>
    </reaction>
</comment>
<dbReference type="Gene3D" id="2.60.40.1180">
    <property type="entry name" value="Golgi alpha-mannosidase II"/>
    <property type="match status" value="1"/>
</dbReference>
<feature type="domain" description="Glycosyl hydrolase family 13 catalytic" evidence="6">
    <location>
        <begin position="13"/>
        <end position="420"/>
    </location>
</feature>
<reference evidence="7 8" key="1">
    <citation type="submission" date="2021-03" db="EMBL/GenBank/DDBJ databases">
        <title>Whole genome sequence of Metabacillus bambusae BG109.</title>
        <authorList>
            <person name="Jeong J.W."/>
        </authorList>
    </citation>
    <scope>NUCLEOTIDE SEQUENCE [LARGE SCALE GENOMIC DNA]</scope>
    <source>
        <strain evidence="7 8">BG109</strain>
    </source>
</reference>
<sequence length="560" mass="65584">MNKTWWKESVIYQIYPRSFNDSNGDGIGDLKGITEKLDYLKDLGINVIWLSPVYQSPNDDNGYDISDYQDIMDEFGTMKDWEELLQEVHNRGMKLIMDLVVNHSSDEHAWFVESRKSKDNHYRDFYIWRPGKDGREPNNWESAFSGSTWEYDQATDEYFLHIFSKKQPDLNWENPKLRNEVYKMMTWWLDKGIDGFRMDVINFISKVPGLPDAPNPEGKKYASGGEFFMNGPRIHEFLHEMNKEVLSKYDIITVGEMPGASVEDAKLYTGHEREELNMVFTFEHMDLDSGPKGKWDLKKLNLLDLKENISKWQNGLNRVGWNSLYLNNHDQPRMVSRFGNDKEYRVESAKMLVTFLHMLQGTPYVYQGEEIGMTNVRFDSIDDYKDIEIINMYKEKVIEGNEDSAKVMESIYVKGRDNARTPFQWDDSENAGFTTGKPWIKVNPNYKEINAKIAVEDQHSIYNYYKNIIQLRKNHPIIVYGDYELILPEHESIFAYTRSFENEMLLVITNFSGEATRFTLPGNVTITAPELLISNYDVSPNEDIHSFELRPYEARVYKSK</sequence>
<evidence type="ECO:0000256" key="5">
    <source>
        <dbReference type="ARBA" id="ARBA00038939"/>
    </source>
</evidence>